<protein>
    <submittedName>
        <fullName evidence="3">Uncharacterized protein</fullName>
    </submittedName>
</protein>
<keyword evidence="2" id="KW-0472">Membrane</keyword>
<keyword evidence="4" id="KW-1185">Reference proteome</keyword>
<feature type="compositionally biased region" description="Polar residues" evidence="1">
    <location>
        <begin position="223"/>
        <end position="241"/>
    </location>
</feature>
<feature type="region of interest" description="Disordered" evidence="1">
    <location>
        <begin position="643"/>
        <end position="662"/>
    </location>
</feature>
<feature type="region of interest" description="Disordered" evidence="1">
    <location>
        <begin position="537"/>
        <end position="559"/>
    </location>
</feature>
<feature type="region of interest" description="Disordered" evidence="1">
    <location>
        <begin position="360"/>
        <end position="382"/>
    </location>
</feature>
<feature type="region of interest" description="Disordered" evidence="1">
    <location>
        <begin position="210"/>
        <end position="257"/>
    </location>
</feature>
<dbReference type="AlphaFoldDB" id="A0A0H2RY84"/>
<evidence type="ECO:0000256" key="2">
    <source>
        <dbReference type="SAM" id="Phobius"/>
    </source>
</evidence>
<evidence type="ECO:0000313" key="4">
    <source>
        <dbReference type="Proteomes" id="UP000053477"/>
    </source>
</evidence>
<keyword evidence="2" id="KW-1133">Transmembrane helix</keyword>
<feature type="transmembrane region" description="Helical" evidence="2">
    <location>
        <begin position="38"/>
        <end position="60"/>
    </location>
</feature>
<proteinExistence type="predicted"/>
<feature type="compositionally biased region" description="Polar residues" evidence="1">
    <location>
        <begin position="537"/>
        <end position="548"/>
    </location>
</feature>
<name>A0A0H2RY84_9AGAM</name>
<organism evidence="3 4">
    <name type="scientific">Schizopora paradoxa</name>
    <dbReference type="NCBI Taxonomy" id="27342"/>
    <lineage>
        <taxon>Eukaryota</taxon>
        <taxon>Fungi</taxon>
        <taxon>Dikarya</taxon>
        <taxon>Basidiomycota</taxon>
        <taxon>Agaricomycotina</taxon>
        <taxon>Agaricomycetes</taxon>
        <taxon>Hymenochaetales</taxon>
        <taxon>Schizoporaceae</taxon>
        <taxon>Schizopora</taxon>
    </lineage>
</organism>
<feature type="region of interest" description="Disordered" evidence="1">
    <location>
        <begin position="463"/>
        <end position="490"/>
    </location>
</feature>
<feature type="region of interest" description="Disordered" evidence="1">
    <location>
        <begin position="309"/>
        <end position="334"/>
    </location>
</feature>
<reference evidence="3 4" key="1">
    <citation type="submission" date="2015-04" db="EMBL/GenBank/DDBJ databases">
        <title>Complete genome sequence of Schizopora paradoxa KUC8140, a cosmopolitan wood degrader in East Asia.</title>
        <authorList>
            <consortium name="DOE Joint Genome Institute"/>
            <person name="Min B."/>
            <person name="Park H."/>
            <person name="Jang Y."/>
            <person name="Kim J.-J."/>
            <person name="Kim K.H."/>
            <person name="Pangilinan J."/>
            <person name="Lipzen A."/>
            <person name="Riley R."/>
            <person name="Grigoriev I.V."/>
            <person name="Spatafora J.W."/>
            <person name="Choi I.-G."/>
        </authorList>
    </citation>
    <scope>NUCLEOTIDE SEQUENCE [LARGE SCALE GENOMIC DNA]</scope>
    <source>
        <strain evidence="3 4">KUC8140</strain>
    </source>
</reference>
<evidence type="ECO:0000256" key="1">
    <source>
        <dbReference type="SAM" id="MobiDB-lite"/>
    </source>
</evidence>
<keyword evidence="2" id="KW-0812">Transmembrane</keyword>
<evidence type="ECO:0000313" key="3">
    <source>
        <dbReference type="EMBL" id="KLO09756.1"/>
    </source>
</evidence>
<feature type="region of interest" description="Disordered" evidence="1">
    <location>
        <begin position="585"/>
        <end position="632"/>
    </location>
</feature>
<feature type="compositionally biased region" description="Polar residues" evidence="1">
    <location>
        <begin position="367"/>
        <end position="376"/>
    </location>
</feature>
<dbReference type="InParanoid" id="A0A0H2RY84"/>
<feature type="compositionally biased region" description="Basic residues" evidence="1">
    <location>
        <begin position="595"/>
        <end position="613"/>
    </location>
</feature>
<accession>A0A0H2RY84</accession>
<feature type="compositionally biased region" description="Pro residues" evidence="1">
    <location>
        <begin position="322"/>
        <end position="331"/>
    </location>
</feature>
<sequence>MAPTSINTLTPPFVLLPPSPPNGILNTTTTTKRSSAGLIAAGVLSALLAFAIVIGVYYFVHRRNVRARLPMQSPPAVEELSFESSSMDTEIVTPIVDSPPMVQKTGLRPLLLPTTAQSKQLPKRLLLPVLVSRKHMLHHARTASMPPPPSNLKSSTTPRFPFGGKSYRHSVAHDASCLRKLLELDAKPLQEACLLSDSLRTARVDTVAVDHSQRNDSGDVVSGQLSDSSETVRVNNASDSSEPCIGTNDDGTQDSDGLKDATVGAEFVDKPLVEDHSEEQQLSDNNEITEITTVDKTLDTSFFETPELTWSECDSPRSPGSPGSPSPPFALPPLVSIFEDDEDDSGERCTADKVDSAMITGRKESFSDMTAPTQPSRPARDSVPDMSDFLQAFENEIEVFWSKKDSKSIDLTPLDELPESYYAPLPEYECISDGETAPDWGIFTTREELSLRDDDVAFYTWMADDPGASTSKSTPPSLPREETEGGWPQPPVLEISNSIRDKSISFDQLLSTKRSKKSTTRPHLIFPITYLTKPRSSRFSRVTTHAPQKSSRKSSTKDRRTTLYFSLGAMNTAIIVASQISESSPAAISTSSRPKSSKKAIRHVGSIKRRKSVKPSTPFTFQKDKKSKATRKWRDYRKLSGSTPTLKITKTSDSKPSRSPLGRITNTCNNLLTAATGIKLKPSPPPSPTLLINGLPVEDTTYQGRGGLTEPLMDEETDDPSLLNLAWEPKSRFHKVHITVNLKKRAHAPDAAHGEENDPAFDPLRVQTYIENPLSDFRNAVELHYGCSVIFRGAMPLGMARPLYVPLVNDQYFRRWINHYYQQGFRKLKLDAWRRENAALSS</sequence>
<gene>
    <name evidence="3" type="ORF">SCHPADRAFT_1000057</name>
</gene>
<dbReference type="EMBL" id="KQ086046">
    <property type="protein sequence ID" value="KLO09756.1"/>
    <property type="molecule type" value="Genomic_DNA"/>
</dbReference>
<dbReference type="Proteomes" id="UP000053477">
    <property type="component" value="Unassembled WGS sequence"/>
</dbReference>